<dbReference type="GO" id="GO:0070939">
    <property type="term" value="C:Dsl1/NZR complex"/>
    <property type="evidence" value="ECO:0007669"/>
    <property type="project" value="TreeGrafter"/>
</dbReference>
<dbReference type="OrthoDB" id="19988at2759"/>
<reference evidence="2" key="1">
    <citation type="journal article" date="2017" name="Front. Plant Sci.">
        <title>Climate Clever Clovers: New Paradigm to Reduce the Environmental Footprint of Ruminants by Breeding Low Methanogenic Forages Utilizing Haplotype Variation.</title>
        <authorList>
            <person name="Kaur P."/>
            <person name="Appels R."/>
            <person name="Bayer P.E."/>
            <person name="Keeble-Gagnere G."/>
            <person name="Wang J."/>
            <person name="Hirakawa H."/>
            <person name="Shirasawa K."/>
            <person name="Vercoe P."/>
            <person name="Stefanova K."/>
            <person name="Durmic Z."/>
            <person name="Nichols P."/>
            <person name="Revell C."/>
            <person name="Isobe S.N."/>
            <person name="Edwards D."/>
            <person name="Erskine W."/>
        </authorList>
    </citation>
    <scope>NUCLEOTIDE SEQUENCE [LARGE SCALE GENOMIC DNA]</scope>
    <source>
        <strain evidence="2">cv. Daliak</strain>
    </source>
</reference>
<gene>
    <name evidence="1" type="ORF">TSUD_151180</name>
</gene>
<name>A0A2Z6N587_TRISU</name>
<proteinExistence type="predicted"/>
<evidence type="ECO:0000313" key="2">
    <source>
        <dbReference type="Proteomes" id="UP000242715"/>
    </source>
</evidence>
<dbReference type="PANTHER" id="PTHR15922:SF2">
    <property type="entry name" value="NBAS SUBUNIT OF NRZ TETHERING COMPLEX"/>
    <property type="match status" value="1"/>
</dbReference>
<dbReference type="PANTHER" id="PTHR15922">
    <property type="entry name" value="NEUROBLASTOMA-AMPLIFIED SEQUENCE"/>
    <property type="match status" value="1"/>
</dbReference>
<dbReference type="GO" id="GO:0000149">
    <property type="term" value="F:SNARE binding"/>
    <property type="evidence" value="ECO:0007669"/>
    <property type="project" value="TreeGrafter"/>
</dbReference>
<keyword evidence="2" id="KW-1185">Reference proteome</keyword>
<dbReference type="GO" id="GO:0006890">
    <property type="term" value="P:retrograde vesicle-mediated transport, Golgi to endoplasmic reticulum"/>
    <property type="evidence" value="ECO:0007669"/>
    <property type="project" value="TreeGrafter"/>
</dbReference>
<protein>
    <submittedName>
        <fullName evidence="1">Uncharacterized protein</fullName>
    </submittedName>
</protein>
<accession>A0A2Z6N587</accession>
<dbReference type="SUPFAM" id="SSF101898">
    <property type="entry name" value="NHL repeat"/>
    <property type="match status" value="1"/>
</dbReference>
<dbReference type="AlphaFoldDB" id="A0A2Z6N587"/>
<dbReference type="Proteomes" id="UP000242715">
    <property type="component" value="Unassembled WGS sequence"/>
</dbReference>
<evidence type="ECO:0000313" key="1">
    <source>
        <dbReference type="EMBL" id="GAU40074.1"/>
    </source>
</evidence>
<sequence length="195" mass="22146">MEKWTEYNEPKRLRKFVSLFVSPTAKYVAVAAGNRITILSKEDDYQQSYAIFNSSDLGTFSVGAWSEDDEILGVVDDSDTLYFIKFNGEVVAEITKKHLKISSSIVGLYSDNDSDMHESYSFTVITSDGSIQQIEISYGQGLATFPKYICNHRSHLRNNVFCFDHHHELNLFVVVHTKSGMYVLGLFSQLFAKLE</sequence>
<organism evidence="1 2">
    <name type="scientific">Trifolium subterraneum</name>
    <name type="common">Subterranean clover</name>
    <dbReference type="NCBI Taxonomy" id="3900"/>
    <lineage>
        <taxon>Eukaryota</taxon>
        <taxon>Viridiplantae</taxon>
        <taxon>Streptophyta</taxon>
        <taxon>Embryophyta</taxon>
        <taxon>Tracheophyta</taxon>
        <taxon>Spermatophyta</taxon>
        <taxon>Magnoliopsida</taxon>
        <taxon>eudicotyledons</taxon>
        <taxon>Gunneridae</taxon>
        <taxon>Pentapetalae</taxon>
        <taxon>rosids</taxon>
        <taxon>fabids</taxon>
        <taxon>Fabales</taxon>
        <taxon>Fabaceae</taxon>
        <taxon>Papilionoideae</taxon>
        <taxon>50 kb inversion clade</taxon>
        <taxon>NPAAA clade</taxon>
        <taxon>Hologalegina</taxon>
        <taxon>IRL clade</taxon>
        <taxon>Trifolieae</taxon>
        <taxon>Trifolium</taxon>
    </lineage>
</organism>
<dbReference type="EMBL" id="DF973789">
    <property type="protein sequence ID" value="GAU40074.1"/>
    <property type="molecule type" value="Genomic_DNA"/>
</dbReference>